<keyword evidence="2" id="KW-0472">Membrane</keyword>
<comment type="caution">
    <text evidence="3">The sequence shown here is derived from an EMBL/GenBank/DDBJ whole genome shotgun (WGS) entry which is preliminary data.</text>
</comment>
<dbReference type="Proteomes" id="UP000284706">
    <property type="component" value="Unassembled WGS sequence"/>
</dbReference>
<sequence>MDSDFLVTHPEIDIRPILYGLLPKSKENPQDLDMTTLEFAEVHGGKGTVHSWLTQKSFEKVWIANQTNNDRENTDAHLRIIFVADPHFGSIFTFGEREHSSVQELNNTAAWLHQNLGVPLSFFYYMDPYRGSRNLGMGSFLRYGNDGNLMAIDGFYQYGPNLTAVPAHVWFSHSLKTFRSSTYVIYNIPDGAKRHITASITGHSQTTVRPFAIDAFLGDETIHSWNEEVSTLRSKLLRHENNYPVTGVSSSESSLVVAELHGLSQRLHITRENLNDLRERLKFLSTVRQDYMANLQVQLSADAVNSVTESFALISSRTDGLGRWVGNYIERTGIRIALYFNLTTQSDSKTNLDIARLTTKIAVATQRDSSSMITMVFFDKETRADGREVLSISAQWWIFPTVTVPLTVLVFAIWLVWKHKRTSSEMKDIQTIHESLPDDQGEEKNNPAILTVPVVRPRARSIELPVFERARSVGSLRSAMS</sequence>
<gene>
    <name evidence="3" type="ORF">CVT26_013495</name>
</gene>
<evidence type="ECO:0000256" key="2">
    <source>
        <dbReference type="SAM" id="Phobius"/>
    </source>
</evidence>
<dbReference type="OrthoDB" id="2866354at2759"/>
<organism evidence="3 4">
    <name type="scientific">Gymnopilus dilepis</name>
    <dbReference type="NCBI Taxonomy" id="231916"/>
    <lineage>
        <taxon>Eukaryota</taxon>
        <taxon>Fungi</taxon>
        <taxon>Dikarya</taxon>
        <taxon>Basidiomycota</taxon>
        <taxon>Agaricomycotina</taxon>
        <taxon>Agaricomycetes</taxon>
        <taxon>Agaricomycetidae</taxon>
        <taxon>Agaricales</taxon>
        <taxon>Agaricineae</taxon>
        <taxon>Hymenogastraceae</taxon>
        <taxon>Gymnopilus</taxon>
    </lineage>
</organism>
<proteinExistence type="predicted"/>
<keyword evidence="1" id="KW-0175">Coiled coil</keyword>
<accession>A0A409Y5M3</accession>
<keyword evidence="2" id="KW-1133">Transmembrane helix</keyword>
<dbReference type="AlphaFoldDB" id="A0A409Y5M3"/>
<evidence type="ECO:0000313" key="4">
    <source>
        <dbReference type="Proteomes" id="UP000284706"/>
    </source>
</evidence>
<evidence type="ECO:0000313" key="3">
    <source>
        <dbReference type="EMBL" id="PPQ98300.1"/>
    </source>
</evidence>
<dbReference type="EMBL" id="NHYE01001123">
    <property type="protein sequence ID" value="PPQ98300.1"/>
    <property type="molecule type" value="Genomic_DNA"/>
</dbReference>
<dbReference type="STRING" id="231916.A0A409Y5M3"/>
<keyword evidence="2" id="KW-0812">Transmembrane</keyword>
<feature type="transmembrane region" description="Helical" evidence="2">
    <location>
        <begin position="396"/>
        <end position="417"/>
    </location>
</feature>
<dbReference type="InParanoid" id="A0A409Y5M3"/>
<reference evidence="3 4" key="1">
    <citation type="journal article" date="2018" name="Evol. Lett.">
        <title>Horizontal gene cluster transfer increased hallucinogenic mushroom diversity.</title>
        <authorList>
            <person name="Reynolds H.T."/>
            <person name="Vijayakumar V."/>
            <person name="Gluck-Thaler E."/>
            <person name="Korotkin H.B."/>
            <person name="Matheny P.B."/>
            <person name="Slot J.C."/>
        </authorList>
    </citation>
    <scope>NUCLEOTIDE SEQUENCE [LARGE SCALE GENOMIC DNA]</scope>
    <source>
        <strain evidence="3 4">SRW20</strain>
    </source>
</reference>
<keyword evidence="4" id="KW-1185">Reference proteome</keyword>
<protein>
    <submittedName>
        <fullName evidence="3">Uncharacterized protein</fullName>
    </submittedName>
</protein>
<name>A0A409Y5M3_9AGAR</name>
<evidence type="ECO:0000256" key="1">
    <source>
        <dbReference type="SAM" id="Coils"/>
    </source>
</evidence>
<feature type="coiled-coil region" evidence="1">
    <location>
        <begin position="222"/>
        <end position="294"/>
    </location>
</feature>